<evidence type="ECO:0000256" key="3">
    <source>
        <dbReference type="ARBA" id="ARBA00022729"/>
    </source>
</evidence>
<evidence type="ECO:0000256" key="2">
    <source>
        <dbReference type="ARBA" id="ARBA00022448"/>
    </source>
</evidence>
<evidence type="ECO:0000313" key="7">
    <source>
        <dbReference type="Proteomes" id="UP000019024"/>
    </source>
</evidence>
<evidence type="ECO:0000313" key="6">
    <source>
        <dbReference type="EMBL" id="AHG01371.1"/>
    </source>
</evidence>
<dbReference type="Gene3D" id="3.10.105.10">
    <property type="entry name" value="Dipeptide-binding Protein, Domain 3"/>
    <property type="match status" value="1"/>
</dbReference>
<evidence type="ECO:0000259" key="5">
    <source>
        <dbReference type="Pfam" id="PF00496"/>
    </source>
</evidence>
<name>W0JRN1_9EURY</name>
<dbReference type="Proteomes" id="UP000019024">
    <property type="component" value="Plasmid unnamed"/>
</dbReference>
<dbReference type="EMBL" id="CP007056">
    <property type="protein sequence ID" value="AHG01371.1"/>
    <property type="molecule type" value="Genomic_DNA"/>
</dbReference>
<dbReference type="PANTHER" id="PTHR30290">
    <property type="entry name" value="PERIPLASMIC BINDING COMPONENT OF ABC TRANSPORTER"/>
    <property type="match status" value="1"/>
</dbReference>
<proteinExistence type="inferred from homology"/>
<accession>W0JRN1</accession>
<keyword evidence="6" id="KW-0614">Plasmid</keyword>
<dbReference type="InterPro" id="IPR000914">
    <property type="entry name" value="SBP_5_dom"/>
</dbReference>
<evidence type="ECO:0000256" key="1">
    <source>
        <dbReference type="ARBA" id="ARBA00005695"/>
    </source>
</evidence>
<dbReference type="GO" id="GO:0015833">
    <property type="term" value="P:peptide transport"/>
    <property type="evidence" value="ECO:0007669"/>
    <property type="project" value="TreeGrafter"/>
</dbReference>
<organism evidence="6 7">
    <name type="scientific">Halostagnicola larsenii XH-48</name>
    <dbReference type="NCBI Taxonomy" id="797299"/>
    <lineage>
        <taxon>Archaea</taxon>
        <taxon>Methanobacteriati</taxon>
        <taxon>Methanobacteriota</taxon>
        <taxon>Stenosarchaea group</taxon>
        <taxon>Halobacteria</taxon>
        <taxon>Halobacteriales</taxon>
        <taxon>Natrialbaceae</taxon>
        <taxon>Halostagnicola</taxon>
    </lineage>
</organism>
<sequence>MTAFEGGRPPNEVHFNPWNPANYAQTYSIYWLQRTVSAHGDGTVTTDFFEEMSVDGREVTIEFPTNWTYWNGNDITAEDYLVAAELDRYQDPEGSPIESNELVDDYTIRRTYKEPISPTVARLNAGYGMEAPKSVFREYLDRYEEASSESERQDVTDELLQMTISTEEFVEQGLGSTLFKIEDFNSSETLAVKQDDHPWADRTDIEEIRVLPNVESGTSVRELERNNELDMTQYITDDMASGYPDNLENIYELSHYNCQKFMLNWENEHLANRSVRRAIISAIDIPSIVEGATQTGMLASPTKVQTGIRETIEDRYLGDGFTDQLIQYPIEADEETATEYMEEADYSMEDDTWVSPDGEPVEFNIITQSSNAQVQQANTFGDQLARFGINREVTTVGQDYYSRVQNWEFDIAWMWHVALPYWHPTAYFSNNFYGVLAGDLDSDSATGPTGVPFETEIPEEVGAEEVSGSGVEINPAELMNQLTAASSEEETIELTEQLVQWVNYDLPSIIHMQENRGFGGDVENFSFPDPDETRLDHPNPGPWALTSGHISMK</sequence>
<dbReference type="PATRIC" id="fig|797299.3.peg.3119"/>
<dbReference type="PANTHER" id="PTHR30290:SF9">
    <property type="entry name" value="OLIGOPEPTIDE-BINDING PROTEIN APPA"/>
    <property type="match status" value="1"/>
</dbReference>
<comment type="similarity">
    <text evidence="1">Belongs to the bacterial solute-binding protein 5 family.</text>
</comment>
<dbReference type="InterPro" id="IPR039424">
    <property type="entry name" value="SBP_5"/>
</dbReference>
<dbReference type="HOGENOM" id="CLU_022523_0_0_2"/>
<keyword evidence="7" id="KW-1185">Reference proteome</keyword>
<dbReference type="AlphaFoldDB" id="W0JRN1"/>
<protein>
    <submittedName>
        <fullName evidence="6">ABC transporter substrate-binding protein</fullName>
    </submittedName>
</protein>
<geneLocation type="plasmid" evidence="6">
    <name>unnamed</name>
</geneLocation>
<dbReference type="GO" id="GO:1904680">
    <property type="term" value="F:peptide transmembrane transporter activity"/>
    <property type="evidence" value="ECO:0007669"/>
    <property type="project" value="TreeGrafter"/>
</dbReference>
<reference evidence="6 7" key="1">
    <citation type="submission" date="2014-01" db="EMBL/GenBank/DDBJ databases">
        <authorList>
            <consortium name="DOE Joint Genome Institute"/>
            <person name="Anderson I."/>
            <person name="Huntemann M."/>
            <person name="Han J."/>
            <person name="Chen A."/>
            <person name="Kyrpides N."/>
            <person name="Mavromatis K."/>
            <person name="Markowitz V."/>
            <person name="Palaniappan K."/>
            <person name="Ivanova N."/>
            <person name="Schaumberg A."/>
            <person name="Pati A."/>
            <person name="Liolios K."/>
            <person name="Nordberg H.P."/>
            <person name="Cantor M.N."/>
            <person name="Hua S.X."/>
            <person name="Woyke T."/>
        </authorList>
    </citation>
    <scope>NUCLEOTIDE SEQUENCE [LARGE SCALE GENOMIC DNA]</scope>
    <source>
        <strain evidence="6 7">XH-48</strain>
        <plasmid evidence="7">1</plasmid>
    </source>
</reference>
<dbReference type="RefSeq" id="WP_242406224.1">
    <property type="nucleotide sequence ID" value="NZ_CP007056.1"/>
</dbReference>
<dbReference type="GeneID" id="25146784"/>
<dbReference type="SUPFAM" id="SSF53850">
    <property type="entry name" value="Periplasmic binding protein-like II"/>
    <property type="match status" value="1"/>
</dbReference>
<dbReference type="Gene3D" id="3.40.190.10">
    <property type="entry name" value="Periplasmic binding protein-like II"/>
    <property type="match status" value="1"/>
</dbReference>
<keyword evidence="2" id="KW-0813">Transport</keyword>
<evidence type="ECO:0000256" key="4">
    <source>
        <dbReference type="SAM" id="MobiDB-lite"/>
    </source>
</evidence>
<dbReference type="eggNOG" id="arCOG01534">
    <property type="taxonomic scope" value="Archaea"/>
</dbReference>
<feature type="domain" description="Solute-binding protein family 5" evidence="5">
    <location>
        <begin position="51"/>
        <end position="433"/>
    </location>
</feature>
<dbReference type="KEGG" id="hlr:HALLA_03015"/>
<keyword evidence="3" id="KW-0732">Signal</keyword>
<feature type="region of interest" description="Disordered" evidence="4">
    <location>
        <begin position="531"/>
        <end position="553"/>
    </location>
</feature>
<dbReference type="Pfam" id="PF00496">
    <property type="entry name" value="SBP_bac_5"/>
    <property type="match status" value="1"/>
</dbReference>
<gene>
    <name evidence="6" type="ORF">HALLA_03015</name>
</gene>